<comment type="subcellular location">
    <subcellularLocation>
        <location evidence="11">Cytoplasm</location>
    </subcellularLocation>
</comment>
<dbReference type="Pfam" id="PF01728">
    <property type="entry name" value="FtsJ"/>
    <property type="match status" value="1"/>
</dbReference>
<dbReference type="PANTHER" id="PTHR10920">
    <property type="entry name" value="RIBOSOMAL RNA METHYLTRANSFERASE"/>
    <property type="match status" value="1"/>
</dbReference>
<keyword evidence="3 11" id="KW-0808">Transferase</keyword>
<dbReference type="PANTHER" id="PTHR10920:SF18">
    <property type="entry name" value="RRNA METHYLTRANSFERASE 2, MITOCHONDRIAL"/>
    <property type="match status" value="1"/>
</dbReference>
<dbReference type="Gene3D" id="3.40.50.150">
    <property type="entry name" value="Vaccinia Virus protein VP39"/>
    <property type="match status" value="1"/>
</dbReference>
<gene>
    <name evidence="11 14" type="primary">ftsJ</name>
    <name evidence="11" type="synonym">rlmE</name>
    <name evidence="11" type="synonym">rrmJ</name>
    <name evidence="14" type="ORF">OTERR_10890</name>
</gene>
<comment type="similarity">
    <text evidence="11">Belongs to the class I-like SAM-binding methyltransferase superfamily. RNA methyltransferase RlmE family.</text>
</comment>
<evidence type="ECO:0000313" key="14">
    <source>
        <dbReference type="EMBL" id="QEL64565.1"/>
    </source>
</evidence>
<dbReference type="PIRSF" id="PIRSF005461">
    <property type="entry name" value="23S_rRNA_mtase"/>
    <property type="match status" value="1"/>
</dbReference>
<dbReference type="SUPFAM" id="SSF53335">
    <property type="entry name" value="S-adenosyl-L-methionine-dependent methyltransferases"/>
    <property type="match status" value="1"/>
</dbReference>
<dbReference type="FunFam" id="3.40.50.150:FF:000005">
    <property type="entry name" value="Ribosomal RNA large subunit methyltransferase E"/>
    <property type="match status" value="1"/>
</dbReference>
<evidence type="ECO:0000256" key="9">
    <source>
        <dbReference type="ARBA" id="ARBA00042745"/>
    </source>
</evidence>
<feature type="domain" description="Ribosomal RNA methyltransferase FtsJ" evidence="13">
    <location>
        <begin position="28"/>
        <end position="203"/>
    </location>
</feature>
<keyword evidence="11" id="KW-0963">Cytoplasm</keyword>
<feature type="binding site" evidence="11">
    <location>
        <position position="80"/>
    </location>
    <ligand>
        <name>S-adenosyl-L-methionine</name>
        <dbReference type="ChEBI" id="CHEBI:59789"/>
    </ligand>
</feature>
<evidence type="ECO:0000256" key="5">
    <source>
        <dbReference type="ARBA" id="ARBA00037569"/>
    </source>
</evidence>
<evidence type="ECO:0000256" key="3">
    <source>
        <dbReference type="ARBA" id="ARBA00022679"/>
    </source>
</evidence>
<dbReference type="AlphaFoldDB" id="A0A5C1E7A7"/>
<comment type="catalytic activity">
    <reaction evidence="10 11">
        <text>uridine(2552) in 23S rRNA + S-adenosyl-L-methionine = 2'-O-methyluridine(2552) in 23S rRNA + S-adenosyl-L-homocysteine + H(+)</text>
        <dbReference type="Rhea" id="RHEA:42720"/>
        <dbReference type="Rhea" id="RHEA-COMP:10202"/>
        <dbReference type="Rhea" id="RHEA-COMP:10203"/>
        <dbReference type="ChEBI" id="CHEBI:15378"/>
        <dbReference type="ChEBI" id="CHEBI:57856"/>
        <dbReference type="ChEBI" id="CHEBI:59789"/>
        <dbReference type="ChEBI" id="CHEBI:65315"/>
        <dbReference type="ChEBI" id="CHEBI:74478"/>
        <dbReference type="EC" id="2.1.1.166"/>
    </reaction>
</comment>
<feature type="binding site" evidence="11">
    <location>
        <position position="96"/>
    </location>
    <ligand>
        <name>S-adenosyl-L-methionine</name>
        <dbReference type="ChEBI" id="CHEBI:59789"/>
    </ligand>
</feature>
<dbReference type="HAMAP" id="MF_01547">
    <property type="entry name" value="RNA_methyltr_E"/>
    <property type="match status" value="1"/>
</dbReference>
<dbReference type="RefSeq" id="WP_054622403.1">
    <property type="nucleotide sequence ID" value="NZ_CP022579.1"/>
</dbReference>
<dbReference type="InterPro" id="IPR015507">
    <property type="entry name" value="rRNA-MeTfrase_E"/>
</dbReference>
<evidence type="ECO:0000256" key="7">
    <source>
        <dbReference type="ARBA" id="ARBA00041129"/>
    </source>
</evidence>
<name>A0A5C1E7A7_9RHOO</name>
<feature type="binding site" evidence="11">
    <location>
        <position position="60"/>
    </location>
    <ligand>
        <name>S-adenosyl-L-methionine</name>
        <dbReference type="ChEBI" id="CHEBI:59789"/>
    </ligand>
</feature>
<protein>
    <recommendedName>
        <fullName evidence="7 11">Ribosomal RNA large subunit methyltransferase E</fullName>
        <ecNumber evidence="6 11">2.1.1.166</ecNumber>
    </recommendedName>
    <alternativeName>
        <fullName evidence="9 11">23S rRNA Um2552 methyltransferase</fullName>
    </alternativeName>
    <alternativeName>
        <fullName evidence="8 11">rRNA (uridine-2'-O-)-methyltransferase</fullName>
    </alternativeName>
</protein>
<proteinExistence type="inferred from homology"/>
<feature type="binding site" evidence="11">
    <location>
        <position position="121"/>
    </location>
    <ligand>
        <name>S-adenosyl-L-methionine</name>
        <dbReference type="ChEBI" id="CHEBI:59789"/>
    </ligand>
</feature>
<evidence type="ECO:0000256" key="10">
    <source>
        <dbReference type="ARBA" id="ARBA00048970"/>
    </source>
</evidence>
<dbReference type="InterPro" id="IPR002877">
    <property type="entry name" value="RNA_MeTrfase_FtsJ_dom"/>
</dbReference>
<evidence type="ECO:0000313" key="15">
    <source>
        <dbReference type="Proteomes" id="UP000323671"/>
    </source>
</evidence>
<evidence type="ECO:0000256" key="12">
    <source>
        <dbReference type="PIRSR" id="PIRSR005461-1"/>
    </source>
</evidence>
<keyword evidence="4 11" id="KW-0949">S-adenosyl-L-methionine</keyword>
<keyword evidence="1 11" id="KW-0698">rRNA processing</keyword>
<sequence>MARSKTSSAWLNEHVHDHWVQRAKAEGYRARAAFKLLEIDEKDRLLKSGEVVVDLGAAPGSWSQVAAAKVGPKGKVFALDLLDMDPLPGVRFLQGDFREESVLAELERRLEGAPVGLVLSDMAPNTSGMASIDQPRMMDLVELALDFARNHLKPEGAFLVKCFQGSGYPEFLKAMRETFVTVATRKPKASRDRSVEIYLLGKGLKR</sequence>
<dbReference type="InterPro" id="IPR050082">
    <property type="entry name" value="RNA_methyltr_RlmE"/>
</dbReference>
<reference evidence="14 15" key="1">
    <citation type="submission" date="2017-07" db="EMBL/GenBank/DDBJ databases">
        <title>Complete genome sequence of Oryzomicrobium terrae TPP412.</title>
        <authorList>
            <person name="Chiu L.-W."/>
            <person name="Lo K.-J."/>
            <person name="Tsai Y.-M."/>
            <person name="Lin S.-S."/>
            <person name="Kuo C.-H."/>
            <person name="Liu C.-T."/>
        </authorList>
    </citation>
    <scope>NUCLEOTIDE SEQUENCE [LARGE SCALE GENOMIC DNA]</scope>
    <source>
        <strain evidence="14 15">TPP412</strain>
    </source>
</reference>
<dbReference type="NCBIfam" id="NF008390">
    <property type="entry name" value="PRK11188.1"/>
    <property type="match status" value="1"/>
</dbReference>
<dbReference type="EC" id="2.1.1.166" evidence="6 11"/>
<evidence type="ECO:0000256" key="11">
    <source>
        <dbReference type="HAMAP-Rule" id="MF_01547"/>
    </source>
</evidence>
<evidence type="ECO:0000256" key="6">
    <source>
        <dbReference type="ARBA" id="ARBA00038861"/>
    </source>
</evidence>
<evidence type="ECO:0000256" key="2">
    <source>
        <dbReference type="ARBA" id="ARBA00022603"/>
    </source>
</evidence>
<keyword evidence="14" id="KW-0131">Cell cycle</keyword>
<dbReference type="Proteomes" id="UP000323671">
    <property type="component" value="Chromosome"/>
</dbReference>
<feature type="active site" description="Proton acceptor" evidence="11 12">
    <location>
        <position position="161"/>
    </location>
</feature>
<dbReference type="GO" id="GO:0008650">
    <property type="term" value="F:rRNA (uridine-2'-O-)-methyltransferase activity"/>
    <property type="evidence" value="ECO:0007669"/>
    <property type="project" value="UniProtKB-UniRule"/>
</dbReference>
<accession>A0A5C1E7A7</accession>
<comment type="function">
    <text evidence="5 11">Specifically methylates the uridine in position 2552 of 23S rRNA at the 2'-O position of the ribose in the fully assembled 50S ribosomal subunit.</text>
</comment>
<evidence type="ECO:0000256" key="4">
    <source>
        <dbReference type="ARBA" id="ARBA00022691"/>
    </source>
</evidence>
<keyword evidence="15" id="KW-1185">Reference proteome</keyword>
<keyword evidence="14" id="KW-0132">Cell division</keyword>
<keyword evidence="2 11" id="KW-0489">Methyltransferase</keyword>
<evidence type="ECO:0000256" key="1">
    <source>
        <dbReference type="ARBA" id="ARBA00022552"/>
    </source>
</evidence>
<dbReference type="EMBL" id="CP022579">
    <property type="protein sequence ID" value="QEL64565.1"/>
    <property type="molecule type" value="Genomic_DNA"/>
</dbReference>
<dbReference type="GO" id="GO:0051301">
    <property type="term" value="P:cell division"/>
    <property type="evidence" value="ECO:0007669"/>
    <property type="project" value="UniProtKB-KW"/>
</dbReference>
<evidence type="ECO:0000256" key="8">
    <source>
        <dbReference type="ARBA" id="ARBA00041995"/>
    </source>
</evidence>
<organism evidence="14 15">
    <name type="scientific">Oryzomicrobium terrae</name>
    <dbReference type="NCBI Taxonomy" id="1735038"/>
    <lineage>
        <taxon>Bacteria</taxon>
        <taxon>Pseudomonadati</taxon>
        <taxon>Pseudomonadota</taxon>
        <taxon>Betaproteobacteria</taxon>
        <taxon>Rhodocyclales</taxon>
        <taxon>Rhodocyclaceae</taxon>
        <taxon>Oryzomicrobium</taxon>
    </lineage>
</organism>
<feature type="binding site" evidence="11">
    <location>
        <position position="62"/>
    </location>
    <ligand>
        <name>S-adenosyl-L-methionine</name>
        <dbReference type="ChEBI" id="CHEBI:59789"/>
    </ligand>
</feature>
<dbReference type="GO" id="GO:0005737">
    <property type="term" value="C:cytoplasm"/>
    <property type="evidence" value="ECO:0007669"/>
    <property type="project" value="UniProtKB-SubCell"/>
</dbReference>
<dbReference type="KEGG" id="otr:OTERR_10890"/>
<dbReference type="InterPro" id="IPR029063">
    <property type="entry name" value="SAM-dependent_MTases_sf"/>
</dbReference>
<evidence type="ECO:0000259" key="13">
    <source>
        <dbReference type="Pfam" id="PF01728"/>
    </source>
</evidence>